<comment type="caution">
    <text evidence="2">The sequence shown here is derived from an EMBL/GenBank/DDBJ whole genome shotgun (WGS) entry which is preliminary data.</text>
</comment>
<dbReference type="AlphaFoldDB" id="A0A388K0F5"/>
<dbReference type="PANTHER" id="PTHR32166:SF123">
    <property type="entry name" value="BED-TYPE DOMAIN-CONTAINING PROTEIN"/>
    <property type="match status" value="1"/>
</dbReference>
<evidence type="ECO:0000259" key="1">
    <source>
        <dbReference type="Pfam" id="PF04937"/>
    </source>
</evidence>
<name>A0A388K0F5_CHABU</name>
<dbReference type="Pfam" id="PF04937">
    <property type="entry name" value="DUF659"/>
    <property type="match status" value="1"/>
</dbReference>
<dbReference type="EMBL" id="BFEA01000040">
    <property type="protein sequence ID" value="GBG63541.1"/>
    <property type="molecule type" value="Genomic_DNA"/>
</dbReference>
<dbReference type="Proteomes" id="UP000265515">
    <property type="component" value="Unassembled WGS sequence"/>
</dbReference>
<accession>A0A388K0F5</accession>
<dbReference type="PANTHER" id="PTHR32166">
    <property type="entry name" value="OSJNBA0013A04.12 PROTEIN"/>
    <property type="match status" value="1"/>
</dbReference>
<dbReference type="InterPro" id="IPR007021">
    <property type="entry name" value="DUF659"/>
</dbReference>
<keyword evidence="3" id="KW-1185">Reference proteome</keyword>
<dbReference type="Gramene" id="GBG63541">
    <property type="protein sequence ID" value="GBG63541"/>
    <property type="gene ID" value="CBR_g38609"/>
</dbReference>
<reference evidence="2 3" key="1">
    <citation type="journal article" date="2018" name="Cell">
        <title>The Chara Genome: Secondary Complexity and Implications for Plant Terrestrialization.</title>
        <authorList>
            <person name="Nishiyama T."/>
            <person name="Sakayama H."/>
            <person name="Vries J.D."/>
            <person name="Buschmann H."/>
            <person name="Saint-Marcoux D."/>
            <person name="Ullrich K.K."/>
            <person name="Haas F.B."/>
            <person name="Vanderstraeten L."/>
            <person name="Becker D."/>
            <person name="Lang D."/>
            <person name="Vosolsobe S."/>
            <person name="Rombauts S."/>
            <person name="Wilhelmsson P.K.I."/>
            <person name="Janitza P."/>
            <person name="Kern R."/>
            <person name="Heyl A."/>
            <person name="Rumpler F."/>
            <person name="Villalobos L.I.A.C."/>
            <person name="Clay J.M."/>
            <person name="Skokan R."/>
            <person name="Toyoda A."/>
            <person name="Suzuki Y."/>
            <person name="Kagoshima H."/>
            <person name="Schijlen E."/>
            <person name="Tajeshwar N."/>
            <person name="Catarino B."/>
            <person name="Hetherington A.J."/>
            <person name="Saltykova A."/>
            <person name="Bonnot C."/>
            <person name="Breuninger H."/>
            <person name="Symeonidi A."/>
            <person name="Radhakrishnan G.V."/>
            <person name="Van Nieuwerburgh F."/>
            <person name="Deforce D."/>
            <person name="Chang C."/>
            <person name="Karol K.G."/>
            <person name="Hedrich R."/>
            <person name="Ulvskov P."/>
            <person name="Glockner G."/>
            <person name="Delwiche C.F."/>
            <person name="Petrasek J."/>
            <person name="Van de Peer Y."/>
            <person name="Friml J."/>
            <person name="Beilby M."/>
            <person name="Dolan L."/>
            <person name="Kohara Y."/>
            <person name="Sugano S."/>
            <person name="Fujiyama A."/>
            <person name="Delaux P.-M."/>
            <person name="Quint M."/>
            <person name="TheiBen G."/>
            <person name="Hagemann M."/>
            <person name="Harholt J."/>
            <person name="Dunand C."/>
            <person name="Zachgo S."/>
            <person name="Langdale J."/>
            <person name="Maumus F."/>
            <person name="Straeten D.V.D."/>
            <person name="Gould S.B."/>
            <person name="Rensing S.A."/>
        </authorList>
    </citation>
    <scope>NUCLEOTIDE SEQUENCE [LARGE SCALE GENOMIC DNA]</scope>
    <source>
        <strain evidence="2 3">S276</strain>
    </source>
</reference>
<proteinExistence type="predicted"/>
<dbReference type="OrthoDB" id="1712654at2759"/>
<dbReference type="InterPro" id="IPR012337">
    <property type="entry name" value="RNaseH-like_sf"/>
</dbReference>
<feature type="domain" description="DUF659" evidence="1">
    <location>
        <begin position="3"/>
        <end position="79"/>
    </location>
</feature>
<evidence type="ECO:0000313" key="3">
    <source>
        <dbReference type="Proteomes" id="UP000265515"/>
    </source>
</evidence>
<sequence length="231" mass="26005">MAYFKMLDRVIEEIGVQSIVGVVMDNARVYVKAGKTVEATYPGIFSVGCTTHALDSALEDMYKCMGSSWLKTVVDKGNQVDKFFTNVGKVRAMFNKIVDTQLKGPAVTRFATNFEMLKSLKTWKNPLEHCVCNAAWVHKLVRQEQVATFNVVTHITVDQNGFWKDVEKVMVVMERIVKLLRLVDGPGATIGKVYFGMNVVVATMRSLECLSDAEKVDVENILMDRWTFMTS</sequence>
<protein>
    <recommendedName>
        <fullName evidence="1">DUF659 domain-containing protein</fullName>
    </recommendedName>
</protein>
<dbReference type="SUPFAM" id="SSF53098">
    <property type="entry name" value="Ribonuclease H-like"/>
    <property type="match status" value="1"/>
</dbReference>
<evidence type="ECO:0000313" key="2">
    <source>
        <dbReference type="EMBL" id="GBG63541.1"/>
    </source>
</evidence>
<organism evidence="2 3">
    <name type="scientific">Chara braunii</name>
    <name type="common">Braun's stonewort</name>
    <dbReference type="NCBI Taxonomy" id="69332"/>
    <lineage>
        <taxon>Eukaryota</taxon>
        <taxon>Viridiplantae</taxon>
        <taxon>Streptophyta</taxon>
        <taxon>Charophyceae</taxon>
        <taxon>Charales</taxon>
        <taxon>Characeae</taxon>
        <taxon>Chara</taxon>
    </lineage>
</organism>
<dbReference type="OMA" id="KIEWIRV"/>
<gene>
    <name evidence="2" type="ORF">CBR_g38609</name>
</gene>